<evidence type="ECO:0000256" key="5">
    <source>
        <dbReference type="SAM" id="MobiDB-lite"/>
    </source>
</evidence>
<dbReference type="SMART" id="SM00608">
    <property type="entry name" value="ACR"/>
    <property type="match status" value="1"/>
</dbReference>
<dbReference type="Pfam" id="PF13688">
    <property type="entry name" value="Reprolysin_5"/>
    <property type="match status" value="1"/>
</dbReference>
<dbReference type="PROSITE" id="PS50215">
    <property type="entry name" value="ADAM_MEPRO"/>
    <property type="match status" value="1"/>
</dbReference>
<dbReference type="GO" id="GO:0006509">
    <property type="term" value="P:membrane protein ectodomain proteolysis"/>
    <property type="evidence" value="ECO:0007669"/>
    <property type="project" value="TreeGrafter"/>
</dbReference>
<feature type="compositionally biased region" description="Polar residues" evidence="5">
    <location>
        <begin position="975"/>
        <end position="984"/>
    </location>
</feature>
<dbReference type="Pfam" id="PF00200">
    <property type="entry name" value="Disintegrin"/>
    <property type="match status" value="1"/>
</dbReference>
<dbReference type="SUPFAM" id="SSF55486">
    <property type="entry name" value="Metalloproteases ('zincins'), catalytic domain"/>
    <property type="match status" value="1"/>
</dbReference>
<organism evidence="9 10">
    <name type="scientific">Absidia repens</name>
    <dbReference type="NCBI Taxonomy" id="90262"/>
    <lineage>
        <taxon>Eukaryota</taxon>
        <taxon>Fungi</taxon>
        <taxon>Fungi incertae sedis</taxon>
        <taxon>Mucoromycota</taxon>
        <taxon>Mucoromycotina</taxon>
        <taxon>Mucoromycetes</taxon>
        <taxon>Mucorales</taxon>
        <taxon>Cunninghamellaceae</taxon>
        <taxon>Absidia</taxon>
    </lineage>
</organism>
<proteinExistence type="predicted"/>
<dbReference type="STRING" id="90262.A0A1X2HXV2"/>
<keyword evidence="6" id="KW-1133">Transmembrane helix</keyword>
<feature type="compositionally biased region" description="Low complexity" evidence="5">
    <location>
        <begin position="229"/>
        <end position="247"/>
    </location>
</feature>
<dbReference type="EMBL" id="MCGE01000047">
    <property type="protein sequence ID" value="ORZ04925.1"/>
    <property type="molecule type" value="Genomic_DNA"/>
</dbReference>
<feature type="region of interest" description="Disordered" evidence="5">
    <location>
        <begin position="964"/>
        <end position="984"/>
    </location>
</feature>
<evidence type="ECO:0000256" key="3">
    <source>
        <dbReference type="ARBA" id="ARBA00074021"/>
    </source>
</evidence>
<feature type="binding site" evidence="4">
    <location>
        <position position="516"/>
    </location>
    <ligand>
        <name>Zn(2+)</name>
        <dbReference type="ChEBI" id="CHEBI:29105"/>
        <note>catalytic</note>
    </ligand>
</feature>
<dbReference type="Gene3D" id="3.40.1620.60">
    <property type="match status" value="1"/>
</dbReference>
<keyword evidence="6" id="KW-0472">Membrane</keyword>
<evidence type="ECO:0000259" key="7">
    <source>
        <dbReference type="PROSITE" id="PS50214"/>
    </source>
</evidence>
<evidence type="ECO:0000256" key="2">
    <source>
        <dbReference type="ARBA" id="ARBA00056552"/>
    </source>
</evidence>
<keyword evidence="4" id="KW-0862">Zinc</keyword>
<reference evidence="9 10" key="1">
    <citation type="submission" date="2016-07" db="EMBL/GenBank/DDBJ databases">
        <title>Pervasive Adenine N6-methylation of Active Genes in Fungi.</title>
        <authorList>
            <consortium name="DOE Joint Genome Institute"/>
            <person name="Mondo S.J."/>
            <person name="Dannebaum R.O."/>
            <person name="Kuo R.C."/>
            <person name="Labutti K."/>
            <person name="Haridas S."/>
            <person name="Kuo A."/>
            <person name="Salamov A."/>
            <person name="Ahrendt S.R."/>
            <person name="Lipzen A."/>
            <person name="Sullivan W."/>
            <person name="Andreopoulos W.B."/>
            <person name="Clum A."/>
            <person name="Lindquist E."/>
            <person name="Daum C."/>
            <person name="Ramamoorthy G.K."/>
            <person name="Gryganskyi A."/>
            <person name="Culley D."/>
            <person name="Magnuson J.K."/>
            <person name="James T.Y."/>
            <person name="O'Malley M.A."/>
            <person name="Stajich J.E."/>
            <person name="Spatafora J.W."/>
            <person name="Visel A."/>
            <person name="Grigoriev I.V."/>
        </authorList>
    </citation>
    <scope>NUCLEOTIDE SEQUENCE [LARGE SCALE GENOMIC DNA]</scope>
    <source>
        <strain evidence="9 10">NRRL 1336</strain>
    </source>
</reference>
<evidence type="ECO:0000256" key="4">
    <source>
        <dbReference type="PROSITE-ProRule" id="PRU00276"/>
    </source>
</evidence>
<evidence type="ECO:0000256" key="1">
    <source>
        <dbReference type="ARBA" id="ARBA00023157"/>
    </source>
</evidence>
<dbReference type="GO" id="GO:0004222">
    <property type="term" value="F:metalloendopeptidase activity"/>
    <property type="evidence" value="ECO:0007669"/>
    <property type="project" value="InterPro"/>
</dbReference>
<comment type="caution">
    <text evidence="9">The sequence shown here is derived from an EMBL/GenBank/DDBJ whole genome shotgun (WGS) entry which is preliminary data.</text>
</comment>
<comment type="caution">
    <text evidence="4">Lacks conserved residue(s) required for the propagation of feature annotation.</text>
</comment>
<dbReference type="Proteomes" id="UP000193560">
    <property type="component" value="Unassembled WGS sequence"/>
</dbReference>
<keyword evidence="6" id="KW-0812">Transmembrane</keyword>
<dbReference type="InterPro" id="IPR001762">
    <property type="entry name" value="Disintegrin_dom"/>
</dbReference>
<name>A0A1X2HXV2_9FUNG</name>
<dbReference type="InterPro" id="IPR002870">
    <property type="entry name" value="Peptidase_M12B_N"/>
</dbReference>
<comment type="function">
    <text evidence="2">Probable zinc protease.</text>
</comment>
<feature type="domain" description="Disintegrin" evidence="7">
    <location>
        <begin position="598"/>
        <end position="691"/>
    </location>
</feature>
<feature type="active site" evidence="4">
    <location>
        <position position="517"/>
    </location>
</feature>
<feature type="binding site" evidence="4">
    <location>
        <position position="520"/>
    </location>
    <ligand>
        <name>Zn(2+)</name>
        <dbReference type="ChEBI" id="CHEBI:29105"/>
        <note>catalytic</note>
    </ligand>
</feature>
<dbReference type="SMART" id="SM00050">
    <property type="entry name" value="DISIN"/>
    <property type="match status" value="1"/>
</dbReference>
<keyword evidence="4" id="KW-0479">Metal-binding</keyword>
<evidence type="ECO:0000313" key="10">
    <source>
        <dbReference type="Proteomes" id="UP000193560"/>
    </source>
</evidence>
<gene>
    <name evidence="9" type="ORF">BCR42DRAFT_398491</name>
</gene>
<dbReference type="InterPro" id="IPR024079">
    <property type="entry name" value="MetalloPept_cat_dom_sf"/>
</dbReference>
<dbReference type="OrthoDB" id="5951731at2759"/>
<sequence>MVLRFAGLFCSFTVDPSYTNQKRLHQVASINNPTIQLLHPTTSHLSLPKRSTLQHFADLQHDDTFILQFEAYDQPFILQLTPNSDLFHPAATETILYPDGQETKQLISPEHFRIYKGHIVPSHDSIDLDSIHNMDHWARITVRHDILHDHPYPLFEGAFSYQGEIYHITTKTNYHLYKRHDDPHLPDHWPLVIYRDSDIHDDEDDDDIDSIPYSSLPPLAHDQNTPYNSEQRLSSLQVLSSRSLPQRGNTRHRSNRSSHSHDDIMCAMEELTYNRKLTGSLPFGHLKHNQTRSQDSNGTDDNDDDSDQAEDSDDTNDDDDQLNQPSQIPEVLWNKKKRSLTTELLRKRDAPISQGCPNSRKIAFMGAAADCSYVKSYGGIRLARIQMITDWNVASAVYERTFNISLGLIYMQMSTPQCPQQPSQLMNWNQDCSNYYTINNRLSDFSFWRGQRGADQAALWHLMTKCSTGVKVGIAWLSQLCEYQASQQIEDNGSYDWVSGTGVSSTTREEWKVVAHEIGHGFGAIHDCSSQSCACQSGCSCCPLSPTKCSAGETYLMNPTSNVSTNDFSPCSITDICSSFPNIGYCLKSPGDVNNSTFSMCGNGILEPGEQCDPGHTDSPCCFAKNCTLKAGATCDLLVIRANSDYSSQCCLNCNTAPKDTVCRPAVSECDTEEVCTGLTSQCPPDIYDPDGTSCANGTMQCASGVCTSRDEQCTARGLRLNISKQCPFQEDSCNISCADPSDTQNCLVLSGMFLDGTECGLAGFCRSGKCVGSGFYGIKPYSLSFIANTVRAWVNKNKNIAIPVFIFGGLFILGVLALIVWYILRRYRQSKLASGKDKNSRPSSLASSHHDGVGGGNVGSGGAGPGLDYYANRDVAFGTMAGNRGDTPERTNPFLTGNTKSNSTRIAGSNQSIHSSFGSQRNSSTAPTATVGSSLPSDSWELQTFENTSQDLQRQHQLYPTESSFSVPSAGISPLQQQQHQPKALDTTANDLSAQHLGHEHALFEPTIHIDDEHHLHYSTNPFPVSRRSHHPSSVNSYHVPTSVFPTSPTKDSPVTMTNNPYDQDQPPIAMTTGSHRRASSNLH</sequence>
<feature type="domain" description="Peptidase M12B" evidence="8">
    <location>
        <begin position="361"/>
        <end position="576"/>
    </location>
</feature>
<dbReference type="FunFam" id="4.10.70.10:FF:000003">
    <property type="entry name" value="Disintegrin and metalloproteinase domain-containing protein 17"/>
    <property type="match status" value="1"/>
</dbReference>
<dbReference type="GO" id="GO:0046872">
    <property type="term" value="F:metal ion binding"/>
    <property type="evidence" value="ECO:0007669"/>
    <property type="project" value="UniProtKB-KW"/>
</dbReference>
<dbReference type="Gene3D" id="4.10.70.10">
    <property type="entry name" value="Disintegrin domain"/>
    <property type="match status" value="1"/>
</dbReference>
<feature type="compositionally biased region" description="Polar residues" evidence="5">
    <location>
        <begin position="894"/>
        <end position="938"/>
    </location>
</feature>
<feature type="compositionally biased region" description="Basic residues" evidence="5">
    <location>
        <begin position="1076"/>
        <end position="1085"/>
    </location>
</feature>
<feature type="region of interest" description="Disordered" evidence="5">
    <location>
        <begin position="835"/>
        <end position="859"/>
    </location>
</feature>
<protein>
    <recommendedName>
        <fullName evidence="3">Disintegrin and metalloproteinase domain-containing protein B</fullName>
    </recommendedName>
</protein>
<evidence type="ECO:0000313" key="9">
    <source>
        <dbReference type="EMBL" id="ORZ04925.1"/>
    </source>
</evidence>
<feature type="region of interest" description="Disordered" evidence="5">
    <location>
        <begin position="281"/>
        <end position="333"/>
    </location>
</feature>
<feature type="region of interest" description="Disordered" evidence="5">
    <location>
        <begin position="881"/>
        <end position="938"/>
    </location>
</feature>
<dbReference type="GO" id="GO:0005886">
    <property type="term" value="C:plasma membrane"/>
    <property type="evidence" value="ECO:0007669"/>
    <property type="project" value="TreeGrafter"/>
</dbReference>
<dbReference type="SUPFAM" id="SSF57552">
    <property type="entry name" value="Blood coagulation inhibitor (disintegrin)"/>
    <property type="match status" value="1"/>
</dbReference>
<feature type="compositionally biased region" description="Basic residues" evidence="5">
    <location>
        <begin position="249"/>
        <end position="258"/>
    </location>
</feature>
<dbReference type="PROSITE" id="PS50214">
    <property type="entry name" value="DISINTEGRIN_2"/>
    <property type="match status" value="1"/>
</dbReference>
<dbReference type="InterPro" id="IPR001590">
    <property type="entry name" value="Peptidase_M12B"/>
</dbReference>
<dbReference type="InterPro" id="IPR036436">
    <property type="entry name" value="Disintegrin_dom_sf"/>
</dbReference>
<dbReference type="Gene3D" id="3.40.390.10">
    <property type="entry name" value="Collagenase (Catalytic Domain)"/>
    <property type="match status" value="1"/>
</dbReference>
<keyword evidence="1" id="KW-1015">Disulfide bond</keyword>
<feature type="compositionally biased region" description="Polar residues" evidence="5">
    <location>
        <begin position="1033"/>
        <end position="1064"/>
    </location>
</feature>
<dbReference type="InterPro" id="IPR006586">
    <property type="entry name" value="ADAM_Cys-rich"/>
</dbReference>
<feature type="region of interest" description="Disordered" evidence="5">
    <location>
        <begin position="203"/>
        <end position="262"/>
    </location>
</feature>
<feature type="binding site" evidence="4">
    <location>
        <position position="526"/>
    </location>
    <ligand>
        <name>Zn(2+)</name>
        <dbReference type="ChEBI" id="CHEBI:29105"/>
        <note>catalytic</note>
    </ligand>
</feature>
<dbReference type="PANTHER" id="PTHR45702:SF2">
    <property type="entry name" value="KUZBANIAN, ISOFORM A"/>
    <property type="match status" value="1"/>
</dbReference>
<dbReference type="Pfam" id="PF01562">
    <property type="entry name" value="Pep_M12B_propep"/>
    <property type="match status" value="1"/>
</dbReference>
<feature type="region of interest" description="Disordered" evidence="5">
    <location>
        <begin position="1022"/>
        <end position="1085"/>
    </location>
</feature>
<keyword evidence="10" id="KW-1185">Reference proteome</keyword>
<dbReference type="PANTHER" id="PTHR45702">
    <property type="entry name" value="ADAM10/ADAM17 METALLOPEPTIDASE FAMILY MEMBER"/>
    <property type="match status" value="1"/>
</dbReference>
<accession>A0A1X2HXV2</accession>
<evidence type="ECO:0000256" key="6">
    <source>
        <dbReference type="SAM" id="Phobius"/>
    </source>
</evidence>
<evidence type="ECO:0000259" key="8">
    <source>
        <dbReference type="PROSITE" id="PS50215"/>
    </source>
</evidence>
<feature type="compositionally biased region" description="Acidic residues" evidence="5">
    <location>
        <begin position="298"/>
        <end position="321"/>
    </location>
</feature>
<dbReference type="AlphaFoldDB" id="A0A1X2HXV2"/>
<dbReference type="InterPro" id="IPR051489">
    <property type="entry name" value="ADAM_Metalloproteinase"/>
</dbReference>
<feature type="transmembrane region" description="Helical" evidence="6">
    <location>
        <begin position="801"/>
        <end position="825"/>
    </location>
</feature>